<dbReference type="KEGG" id="eic:NT01EI_0016"/>
<dbReference type="AlphaFoldDB" id="C5B997"/>
<gene>
    <name evidence="1" type="ordered locus">NT01EI_0016</name>
</gene>
<reference evidence="2" key="1">
    <citation type="submission" date="2009-03" db="EMBL/GenBank/DDBJ databases">
        <title>Complete genome sequence of Edwardsiella ictaluri 93-146.</title>
        <authorList>
            <person name="Williams M.L."/>
            <person name="Gillaspy A.F."/>
            <person name="Dyer D.W."/>
            <person name="Thune R.L."/>
            <person name="Waldbieser G.C."/>
            <person name="Schuster S.C."/>
            <person name="Gipson J."/>
            <person name="Zaitshik J."/>
            <person name="Landry C."/>
            <person name="Lawrence M.L."/>
        </authorList>
    </citation>
    <scope>NUCLEOTIDE SEQUENCE [LARGE SCALE GENOMIC DNA]</scope>
    <source>
        <strain evidence="2">93-146</strain>
    </source>
</reference>
<evidence type="ECO:0000313" key="2">
    <source>
        <dbReference type="Proteomes" id="UP000001485"/>
    </source>
</evidence>
<protein>
    <submittedName>
        <fullName evidence="1">Uncharacterized protein</fullName>
    </submittedName>
</protein>
<name>C5B997_EDWI9</name>
<reference evidence="1 2" key="2">
    <citation type="journal article" date="2012" name="J. Bacteriol.">
        <title>Genome Sequence of Edwardsiella ictaluri 93-146, a Strain Associated with a Natural Channel Catfish Outbreak of Enteric Septicemia of Catfish.</title>
        <authorList>
            <person name="Williams M.L."/>
            <person name="Gillaspy A.F."/>
            <person name="Dyer D.W."/>
            <person name="Thune R.L."/>
            <person name="Waldbieser G.C."/>
            <person name="Schuster S.C."/>
            <person name="Gipson J."/>
            <person name="Zaitshik J."/>
            <person name="Landry C."/>
            <person name="Banes M.M."/>
            <person name="Lawrence M.L."/>
        </authorList>
    </citation>
    <scope>NUCLEOTIDE SEQUENCE [LARGE SCALE GENOMIC DNA]</scope>
    <source>
        <strain evidence="1 2">93-146</strain>
    </source>
</reference>
<dbReference type="Proteomes" id="UP000001485">
    <property type="component" value="Chromosome"/>
</dbReference>
<accession>C5B997</accession>
<organism evidence="1 2">
    <name type="scientific">Edwardsiella ictaluri (strain 93-146)</name>
    <dbReference type="NCBI Taxonomy" id="634503"/>
    <lineage>
        <taxon>Bacteria</taxon>
        <taxon>Pseudomonadati</taxon>
        <taxon>Pseudomonadota</taxon>
        <taxon>Gammaproteobacteria</taxon>
        <taxon>Enterobacterales</taxon>
        <taxon>Hafniaceae</taxon>
        <taxon>Edwardsiella</taxon>
    </lineage>
</organism>
<proteinExistence type="predicted"/>
<dbReference type="EMBL" id="CP001600">
    <property type="protein sequence ID" value="ACR67277.1"/>
    <property type="molecule type" value="Genomic_DNA"/>
</dbReference>
<sequence>MRPRPALMRYFARKIRNSGACGLKKRALSHYCCISYAQAVY</sequence>
<dbReference type="HOGENOM" id="CLU_3269295_0_0_6"/>
<evidence type="ECO:0000313" key="1">
    <source>
        <dbReference type="EMBL" id="ACR67277.1"/>
    </source>
</evidence>